<name>A0AAE1D1H4_9GAST</name>
<proteinExistence type="predicted"/>
<sequence>MSGRCPEQLEGPDGRIRPRRLTAIEARNFLQNILDNSSDDEFSLEEEPDSDLDLDDDIEFRPEIRSSSRSSSNAVHDGEQAGPSSGSRSRERPQTGSRGANKRPRTVDQNLDLVEEQAEWEEIPIVDGLGNAVPVRATTEQYDFLPKNRREPGINAATGIDENSSAIDCFRALWTPEVFNQLLNTINNYAEQRQQRNNPPKKRSLIAKWEPLTLFELYKFIAVTITMGIIDMPTVKHYWSGKSMYQSSFFSKLFTRDRFELIFHAMLHVGSTAQAEGKDKIEPFMNALIANFNHAFYPFQSLSLDEMVIGWTGRWIYKQYNASKPKKYHIKTFGLCDANTGYVVNILTYFGRNTSYSHESDGDGAMAVRVFQTLLQVVGKGHHIFADRFYTTRKLVDYLKENSTYYTGTLIVNRKGFPKAIQTDIPDLTKKKCCATIDKSILLTSFRDKKAKKPVIVVSTSADTTDVMVKGKSKPSVVNQYNYAMNGCDRVDQMLTYYGTYQRKTYKWWKKLFHWMLEVSQYNAYVLYCLSRPEEEIRKSMLHFKEQLVDGLINLSVEIMPQQAHAEEPYGQLMTSSKSYAEFPQYVVKLQSFLSKWEQNNQDDLNVLPHSVFDGFPCDDLFESIASTFLQSSDCHMAILTETLRRVCEQCEAALKRQLFDFLDGGVFSGEIEDCVLEILKTCPITNLTGERIFGDFDYCINARRNASLFHRSTRNMWKRNRTEKFLSDQKSNKTRQLVKRLIEYGPVYKKRSILKGKSYWKYVKPKELKSSR</sequence>
<dbReference type="AlphaFoldDB" id="A0AAE1D1H4"/>
<comment type="caution">
    <text evidence="3">The sequence shown here is derived from an EMBL/GenBank/DDBJ whole genome shotgun (WGS) entry which is preliminary data.</text>
</comment>
<dbReference type="Proteomes" id="UP001283361">
    <property type="component" value="Unassembled WGS sequence"/>
</dbReference>
<evidence type="ECO:0000259" key="2">
    <source>
        <dbReference type="Pfam" id="PF13843"/>
    </source>
</evidence>
<organism evidence="3 4">
    <name type="scientific">Elysia crispata</name>
    <name type="common">lettuce slug</name>
    <dbReference type="NCBI Taxonomy" id="231223"/>
    <lineage>
        <taxon>Eukaryota</taxon>
        <taxon>Metazoa</taxon>
        <taxon>Spiralia</taxon>
        <taxon>Lophotrochozoa</taxon>
        <taxon>Mollusca</taxon>
        <taxon>Gastropoda</taxon>
        <taxon>Heterobranchia</taxon>
        <taxon>Euthyneura</taxon>
        <taxon>Panpulmonata</taxon>
        <taxon>Sacoglossa</taxon>
        <taxon>Placobranchoidea</taxon>
        <taxon>Plakobranchidae</taxon>
        <taxon>Elysia</taxon>
    </lineage>
</organism>
<feature type="region of interest" description="Disordered" evidence="1">
    <location>
        <begin position="33"/>
        <end position="108"/>
    </location>
</feature>
<dbReference type="Pfam" id="PF13843">
    <property type="entry name" value="DDE_Tnp_1_7"/>
    <property type="match status" value="1"/>
</dbReference>
<reference evidence="3" key="1">
    <citation type="journal article" date="2023" name="G3 (Bethesda)">
        <title>A reference genome for the long-term kleptoplast-retaining sea slug Elysia crispata morphotype clarki.</title>
        <authorList>
            <person name="Eastman K.E."/>
            <person name="Pendleton A.L."/>
            <person name="Shaikh M.A."/>
            <person name="Suttiyut T."/>
            <person name="Ogas R."/>
            <person name="Tomko P."/>
            <person name="Gavelis G."/>
            <person name="Widhalm J.R."/>
            <person name="Wisecaver J.H."/>
        </authorList>
    </citation>
    <scope>NUCLEOTIDE SEQUENCE</scope>
    <source>
        <strain evidence="3">ECLA1</strain>
    </source>
</reference>
<dbReference type="InterPro" id="IPR029526">
    <property type="entry name" value="PGBD"/>
</dbReference>
<evidence type="ECO:0000256" key="1">
    <source>
        <dbReference type="SAM" id="MobiDB-lite"/>
    </source>
</evidence>
<dbReference type="PANTHER" id="PTHR46599">
    <property type="entry name" value="PIGGYBAC TRANSPOSABLE ELEMENT-DERIVED PROTEIN 4"/>
    <property type="match status" value="1"/>
</dbReference>
<dbReference type="EMBL" id="JAWDGP010005924">
    <property type="protein sequence ID" value="KAK3749877.1"/>
    <property type="molecule type" value="Genomic_DNA"/>
</dbReference>
<gene>
    <name evidence="3" type="ORF">RRG08_066189</name>
</gene>
<keyword evidence="4" id="KW-1185">Reference proteome</keyword>
<feature type="domain" description="PiggyBac transposable element-derived protein" evidence="2">
    <location>
        <begin position="166"/>
        <end position="525"/>
    </location>
</feature>
<dbReference type="PANTHER" id="PTHR46599:SF3">
    <property type="entry name" value="PIGGYBAC TRANSPOSABLE ELEMENT-DERIVED PROTEIN 4"/>
    <property type="match status" value="1"/>
</dbReference>
<feature type="compositionally biased region" description="Acidic residues" evidence="1">
    <location>
        <begin position="37"/>
        <end position="58"/>
    </location>
</feature>
<protein>
    <recommendedName>
        <fullName evidence="2">PiggyBac transposable element-derived protein domain-containing protein</fullName>
    </recommendedName>
</protein>
<evidence type="ECO:0000313" key="3">
    <source>
        <dbReference type="EMBL" id="KAK3749877.1"/>
    </source>
</evidence>
<accession>A0AAE1D1H4</accession>
<evidence type="ECO:0000313" key="4">
    <source>
        <dbReference type="Proteomes" id="UP001283361"/>
    </source>
</evidence>